<dbReference type="InterPro" id="IPR042100">
    <property type="entry name" value="Bug_dom1"/>
</dbReference>
<dbReference type="CDD" id="cd13578">
    <property type="entry name" value="PBP2_Bug27"/>
    <property type="match status" value="1"/>
</dbReference>
<feature type="chain" id="PRO_5037672044" evidence="2">
    <location>
        <begin position="33"/>
        <end position="333"/>
    </location>
</feature>
<accession>A0A953NAC0</accession>
<dbReference type="InterPro" id="IPR005064">
    <property type="entry name" value="BUG"/>
</dbReference>
<dbReference type="PANTHER" id="PTHR42928:SF5">
    <property type="entry name" value="BLR1237 PROTEIN"/>
    <property type="match status" value="1"/>
</dbReference>
<sequence length="333" mass="35620">MSPIFKTGRLNRLIGTTLLGLCGALTASHANAQAQAYPNKPIKFVVPYSAGTTTDVIARLYAQKLGEILGQSVVVDNKAGAGGNISAESVARSAPDGYTLTFSTSATHATNPALYGKIPFDPIKDFTHITLMVAAPNMLVINPKIPANNMAELIAYAKANPGKLTYMSAGSGTSPHMAGELLKTMTGIDIQHVPYKQVTQGLTDLLAGEIAMSFYHVPVIYPHVKSGRLKAMGVATSERSPIAPEVPPIGDTVKGYDIRPWWGLAGPAGMPQDIVDKLEKATMQFLKDPDMQKRLVDIGVIVTPMNQKDFNAFMATELVKWTKLVKDSGAKVN</sequence>
<dbReference type="PANTHER" id="PTHR42928">
    <property type="entry name" value="TRICARBOXYLATE-BINDING PROTEIN"/>
    <property type="match status" value="1"/>
</dbReference>
<proteinExistence type="inferred from homology"/>
<dbReference type="SUPFAM" id="SSF53850">
    <property type="entry name" value="Periplasmic binding protein-like II"/>
    <property type="match status" value="1"/>
</dbReference>
<protein>
    <submittedName>
        <fullName evidence="3">Tripartite tricarboxylate transporter substrate binding protein</fullName>
    </submittedName>
</protein>
<feature type="signal peptide" evidence="2">
    <location>
        <begin position="1"/>
        <end position="32"/>
    </location>
</feature>
<dbReference type="Proteomes" id="UP000739565">
    <property type="component" value="Unassembled WGS sequence"/>
</dbReference>
<dbReference type="EMBL" id="JAHXRI010000007">
    <property type="protein sequence ID" value="MBZ1350633.1"/>
    <property type="molecule type" value="Genomic_DNA"/>
</dbReference>
<evidence type="ECO:0000313" key="3">
    <source>
        <dbReference type="EMBL" id="MBZ1350633.1"/>
    </source>
</evidence>
<evidence type="ECO:0000313" key="4">
    <source>
        <dbReference type="Proteomes" id="UP000739565"/>
    </source>
</evidence>
<evidence type="ECO:0000256" key="2">
    <source>
        <dbReference type="SAM" id="SignalP"/>
    </source>
</evidence>
<evidence type="ECO:0000256" key="1">
    <source>
        <dbReference type="ARBA" id="ARBA00006987"/>
    </source>
</evidence>
<reference evidence="3" key="1">
    <citation type="submission" date="2021-07" db="EMBL/GenBank/DDBJ databases">
        <title>New genus and species of the family Alcaligenaceae.</title>
        <authorList>
            <person name="Hahn M.W."/>
        </authorList>
    </citation>
    <scope>NUCLEOTIDE SEQUENCE</scope>
    <source>
        <strain evidence="3">LF4-65</strain>
    </source>
</reference>
<dbReference type="RefSeq" id="WP_259661051.1">
    <property type="nucleotide sequence ID" value="NZ_JAHXRI010000007.1"/>
</dbReference>
<keyword evidence="2" id="KW-0732">Signal</keyword>
<dbReference type="PIRSF" id="PIRSF017082">
    <property type="entry name" value="YflP"/>
    <property type="match status" value="1"/>
</dbReference>
<keyword evidence="4" id="KW-1185">Reference proteome</keyword>
<dbReference type="Gene3D" id="3.40.190.150">
    <property type="entry name" value="Bordetella uptake gene, domain 1"/>
    <property type="match status" value="1"/>
</dbReference>
<gene>
    <name evidence="3" type="ORF">KZZ10_08250</name>
</gene>
<name>A0A953NAC0_9BURK</name>
<dbReference type="Pfam" id="PF03401">
    <property type="entry name" value="TctC"/>
    <property type="match status" value="1"/>
</dbReference>
<comment type="similarity">
    <text evidence="1">Belongs to the UPF0065 (bug) family.</text>
</comment>
<comment type="caution">
    <text evidence="3">The sequence shown here is derived from an EMBL/GenBank/DDBJ whole genome shotgun (WGS) entry which is preliminary data.</text>
</comment>
<dbReference type="AlphaFoldDB" id="A0A953NAC0"/>
<organism evidence="3 4">
    <name type="scientific">Zwartia hollandica</name>
    <dbReference type="NCBI Taxonomy" id="324606"/>
    <lineage>
        <taxon>Bacteria</taxon>
        <taxon>Pseudomonadati</taxon>
        <taxon>Pseudomonadota</taxon>
        <taxon>Betaproteobacteria</taxon>
        <taxon>Burkholderiales</taxon>
        <taxon>Alcaligenaceae</taxon>
        <taxon>Zwartia</taxon>
    </lineage>
</organism>
<dbReference type="Gene3D" id="3.40.190.10">
    <property type="entry name" value="Periplasmic binding protein-like II"/>
    <property type="match status" value="1"/>
</dbReference>